<name>A0A5N7B8S5_9EURO</name>
<proteinExistence type="predicted"/>
<keyword evidence="2" id="KW-1185">Reference proteome</keyword>
<dbReference type="Proteomes" id="UP000326198">
    <property type="component" value="Unassembled WGS sequence"/>
</dbReference>
<sequence>MPQYLFSKGGSTVQLIKYYGLGEDIAVAKHVAADPEISLLLSSTFVELRQGVSTD</sequence>
<organism evidence="1 2">
    <name type="scientific">Aspergillus bertholletiae</name>
    <dbReference type="NCBI Taxonomy" id="1226010"/>
    <lineage>
        <taxon>Eukaryota</taxon>
        <taxon>Fungi</taxon>
        <taxon>Dikarya</taxon>
        <taxon>Ascomycota</taxon>
        <taxon>Pezizomycotina</taxon>
        <taxon>Eurotiomycetes</taxon>
        <taxon>Eurotiomycetidae</taxon>
        <taxon>Eurotiales</taxon>
        <taxon>Aspergillaceae</taxon>
        <taxon>Aspergillus</taxon>
        <taxon>Aspergillus subgen. Circumdati</taxon>
    </lineage>
</organism>
<accession>A0A5N7B8S5</accession>
<gene>
    <name evidence="1" type="ORF">BDV26DRAFT_262137</name>
</gene>
<reference evidence="1 2" key="1">
    <citation type="submission" date="2019-04" db="EMBL/GenBank/DDBJ databases">
        <title>Friends and foes A comparative genomics studyof 23 Aspergillus species from section Flavi.</title>
        <authorList>
            <consortium name="DOE Joint Genome Institute"/>
            <person name="Kjaerbolling I."/>
            <person name="Vesth T."/>
            <person name="Frisvad J.C."/>
            <person name="Nybo J.L."/>
            <person name="Theobald S."/>
            <person name="Kildgaard S."/>
            <person name="Isbrandt T."/>
            <person name="Kuo A."/>
            <person name="Sato A."/>
            <person name="Lyhne E.K."/>
            <person name="Kogle M.E."/>
            <person name="Wiebenga A."/>
            <person name="Kun R.S."/>
            <person name="Lubbers R.J."/>
            <person name="Makela M.R."/>
            <person name="Barry K."/>
            <person name="Chovatia M."/>
            <person name="Clum A."/>
            <person name="Daum C."/>
            <person name="Haridas S."/>
            <person name="He G."/>
            <person name="LaButti K."/>
            <person name="Lipzen A."/>
            <person name="Mondo S."/>
            <person name="Riley R."/>
            <person name="Salamov A."/>
            <person name="Simmons B.A."/>
            <person name="Magnuson J.K."/>
            <person name="Henrissat B."/>
            <person name="Mortensen U.H."/>
            <person name="Larsen T.O."/>
            <person name="Devries R.P."/>
            <person name="Grigoriev I.V."/>
            <person name="Machida M."/>
            <person name="Baker S.E."/>
            <person name="Andersen M.R."/>
        </authorList>
    </citation>
    <scope>NUCLEOTIDE SEQUENCE [LARGE SCALE GENOMIC DNA]</scope>
    <source>
        <strain evidence="1 2">IBT 29228</strain>
    </source>
</reference>
<dbReference type="EMBL" id="ML736212">
    <property type="protein sequence ID" value="KAE8378149.1"/>
    <property type="molecule type" value="Genomic_DNA"/>
</dbReference>
<evidence type="ECO:0000313" key="1">
    <source>
        <dbReference type="EMBL" id="KAE8378149.1"/>
    </source>
</evidence>
<evidence type="ECO:0000313" key="2">
    <source>
        <dbReference type="Proteomes" id="UP000326198"/>
    </source>
</evidence>
<dbReference type="AlphaFoldDB" id="A0A5N7B8S5"/>
<protein>
    <submittedName>
        <fullName evidence="1">Uncharacterized protein</fullName>
    </submittedName>
</protein>